<sequence length="76" mass="8786">MRKNRPIQVSAAGDLLFRVAKERPSMRPRATWPNAELRQALLEFKERFNELWLLERHGYATPAQVRTASVPLEKAA</sequence>
<gene>
    <name evidence="1" type="ORF">SAMN02745206_01780</name>
</gene>
<organism evidence="1 2">
    <name type="scientific">Desulfacinum infernum DSM 9756</name>
    <dbReference type="NCBI Taxonomy" id="1121391"/>
    <lineage>
        <taxon>Bacteria</taxon>
        <taxon>Pseudomonadati</taxon>
        <taxon>Thermodesulfobacteriota</taxon>
        <taxon>Syntrophobacteria</taxon>
        <taxon>Syntrophobacterales</taxon>
        <taxon>Syntrophobacteraceae</taxon>
        <taxon>Desulfacinum</taxon>
    </lineage>
</organism>
<accession>A0A1M5ATD1</accession>
<reference evidence="2" key="1">
    <citation type="submission" date="2016-11" db="EMBL/GenBank/DDBJ databases">
        <authorList>
            <person name="Varghese N."/>
            <person name="Submissions S."/>
        </authorList>
    </citation>
    <scope>NUCLEOTIDE SEQUENCE [LARGE SCALE GENOMIC DNA]</scope>
    <source>
        <strain evidence="2">DSM 9756</strain>
    </source>
</reference>
<evidence type="ECO:0000313" key="1">
    <source>
        <dbReference type="EMBL" id="SHF33396.1"/>
    </source>
</evidence>
<dbReference type="STRING" id="1121391.SAMN02745206_01780"/>
<protein>
    <submittedName>
        <fullName evidence="1">Uncharacterized protein</fullName>
    </submittedName>
</protein>
<name>A0A1M5ATD1_9BACT</name>
<dbReference type="Proteomes" id="UP000184076">
    <property type="component" value="Unassembled WGS sequence"/>
</dbReference>
<evidence type="ECO:0000313" key="2">
    <source>
        <dbReference type="Proteomes" id="UP000184076"/>
    </source>
</evidence>
<keyword evidence="2" id="KW-1185">Reference proteome</keyword>
<dbReference type="AlphaFoldDB" id="A0A1M5ATD1"/>
<proteinExistence type="predicted"/>
<dbReference type="EMBL" id="FQVB01000015">
    <property type="protein sequence ID" value="SHF33396.1"/>
    <property type="molecule type" value="Genomic_DNA"/>
</dbReference>